<gene>
    <name evidence="2" type="ORF">O3P69_014253</name>
</gene>
<protein>
    <submittedName>
        <fullName evidence="2">Uncharacterized protein</fullName>
    </submittedName>
</protein>
<accession>A0AAW0TCT3</accession>
<dbReference type="EMBL" id="JARAKH010000034">
    <property type="protein sequence ID" value="KAK8384546.1"/>
    <property type="molecule type" value="Genomic_DNA"/>
</dbReference>
<feature type="compositionally biased region" description="Low complexity" evidence="1">
    <location>
        <begin position="1"/>
        <end position="11"/>
    </location>
</feature>
<proteinExistence type="predicted"/>
<sequence>MRGVPGLLLGAPPSPPPAESPSACRIVAVTQCPWPRVGRAGFLQGSLSLATRAAGTCPSRRCCLKEGRGDDRPLSLAAPHGGSPLQPSTTRQCRLLLLLPLLQAWGTPYHSTGGEAPLPLGQ</sequence>
<organism evidence="2 3">
    <name type="scientific">Scylla paramamosain</name>
    <name type="common">Mud crab</name>
    <dbReference type="NCBI Taxonomy" id="85552"/>
    <lineage>
        <taxon>Eukaryota</taxon>
        <taxon>Metazoa</taxon>
        <taxon>Ecdysozoa</taxon>
        <taxon>Arthropoda</taxon>
        <taxon>Crustacea</taxon>
        <taxon>Multicrustacea</taxon>
        <taxon>Malacostraca</taxon>
        <taxon>Eumalacostraca</taxon>
        <taxon>Eucarida</taxon>
        <taxon>Decapoda</taxon>
        <taxon>Pleocyemata</taxon>
        <taxon>Brachyura</taxon>
        <taxon>Eubrachyura</taxon>
        <taxon>Portunoidea</taxon>
        <taxon>Portunidae</taxon>
        <taxon>Portuninae</taxon>
        <taxon>Scylla</taxon>
    </lineage>
</organism>
<evidence type="ECO:0000256" key="1">
    <source>
        <dbReference type="SAM" id="MobiDB-lite"/>
    </source>
</evidence>
<feature type="region of interest" description="Disordered" evidence="1">
    <location>
        <begin position="1"/>
        <end position="21"/>
    </location>
</feature>
<dbReference type="AlphaFoldDB" id="A0AAW0TCT3"/>
<name>A0AAW0TCT3_SCYPA</name>
<dbReference type="Proteomes" id="UP001487740">
    <property type="component" value="Unassembled WGS sequence"/>
</dbReference>
<evidence type="ECO:0000313" key="2">
    <source>
        <dbReference type="EMBL" id="KAK8384546.1"/>
    </source>
</evidence>
<comment type="caution">
    <text evidence="2">The sequence shown here is derived from an EMBL/GenBank/DDBJ whole genome shotgun (WGS) entry which is preliminary data.</text>
</comment>
<evidence type="ECO:0000313" key="3">
    <source>
        <dbReference type="Proteomes" id="UP001487740"/>
    </source>
</evidence>
<keyword evidence="3" id="KW-1185">Reference proteome</keyword>
<reference evidence="2 3" key="1">
    <citation type="submission" date="2023-03" db="EMBL/GenBank/DDBJ databases">
        <title>High-quality genome of Scylla paramamosain provides insights in environmental adaptation.</title>
        <authorList>
            <person name="Zhang L."/>
        </authorList>
    </citation>
    <scope>NUCLEOTIDE SEQUENCE [LARGE SCALE GENOMIC DNA]</scope>
    <source>
        <strain evidence="2">LZ_2023a</strain>
        <tissue evidence="2">Muscle</tissue>
    </source>
</reference>